<evidence type="ECO:0000259" key="4">
    <source>
        <dbReference type="PROSITE" id="PS50995"/>
    </source>
</evidence>
<reference evidence="5 6" key="1">
    <citation type="submission" date="2018-12" db="EMBL/GenBank/DDBJ databases">
        <title>Draft genome sequence of Embleya hyalina NBRC 13850T.</title>
        <authorList>
            <person name="Komaki H."/>
            <person name="Hosoyama A."/>
            <person name="Kimura A."/>
            <person name="Ichikawa N."/>
            <person name="Tamura T."/>
        </authorList>
    </citation>
    <scope>NUCLEOTIDE SEQUENCE [LARGE SCALE GENOMIC DNA]</scope>
    <source>
        <strain evidence="5 6">NBRC 13850</strain>
    </source>
</reference>
<dbReference type="PANTHER" id="PTHR42756">
    <property type="entry name" value="TRANSCRIPTIONAL REGULATOR, MARR"/>
    <property type="match status" value="1"/>
</dbReference>
<dbReference type="AlphaFoldDB" id="A0A401YE18"/>
<evidence type="ECO:0000256" key="3">
    <source>
        <dbReference type="ARBA" id="ARBA00023163"/>
    </source>
</evidence>
<evidence type="ECO:0000313" key="6">
    <source>
        <dbReference type="Proteomes" id="UP000286931"/>
    </source>
</evidence>
<accession>A0A401YE18</accession>
<evidence type="ECO:0000256" key="1">
    <source>
        <dbReference type="ARBA" id="ARBA00023015"/>
    </source>
</evidence>
<dbReference type="Proteomes" id="UP000286931">
    <property type="component" value="Unassembled WGS sequence"/>
</dbReference>
<evidence type="ECO:0000313" key="5">
    <source>
        <dbReference type="EMBL" id="GCD92859.1"/>
    </source>
</evidence>
<keyword evidence="1" id="KW-0805">Transcription regulation</keyword>
<keyword evidence="6" id="KW-1185">Reference proteome</keyword>
<keyword evidence="3" id="KW-0804">Transcription</keyword>
<dbReference type="Gene3D" id="1.10.10.10">
    <property type="entry name" value="Winged helix-like DNA-binding domain superfamily/Winged helix DNA-binding domain"/>
    <property type="match status" value="1"/>
</dbReference>
<dbReference type="SUPFAM" id="SSF46785">
    <property type="entry name" value="Winged helix' DNA-binding domain"/>
    <property type="match status" value="1"/>
</dbReference>
<name>A0A401YE18_9ACTN</name>
<dbReference type="Pfam" id="PF01047">
    <property type="entry name" value="MarR"/>
    <property type="match status" value="1"/>
</dbReference>
<dbReference type="PROSITE" id="PS50995">
    <property type="entry name" value="HTH_MARR_2"/>
    <property type="match status" value="1"/>
</dbReference>
<gene>
    <name evidence="5" type="ORF">EHYA_00501</name>
</gene>
<dbReference type="GO" id="GO:0003677">
    <property type="term" value="F:DNA binding"/>
    <property type="evidence" value="ECO:0007669"/>
    <property type="project" value="UniProtKB-KW"/>
</dbReference>
<sequence>MTARHAAAEPARTRDSIDRHILRWEHEVPGLEPDLEGAVTRMQMLVRHLRHEKEAALARHGLKLWEYEILWRLRSAGEPYRMAPTRLARGLGVHPATLTSRLDRLQSAGLITREHTTEDRRSLLVGLTPRGAETWAAVIDDQREAEAGLLAPLTGKQLGDLAALLRVVALAVEEDGPPLMAHLD</sequence>
<protein>
    <submittedName>
        <fullName evidence="5">MarR family transcriptional regulator</fullName>
    </submittedName>
</protein>
<dbReference type="InterPro" id="IPR036388">
    <property type="entry name" value="WH-like_DNA-bd_sf"/>
</dbReference>
<dbReference type="InterPro" id="IPR036390">
    <property type="entry name" value="WH_DNA-bd_sf"/>
</dbReference>
<dbReference type="EMBL" id="BIFH01000013">
    <property type="protein sequence ID" value="GCD92859.1"/>
    <property type="molecule type" value="Genomic_DNA"/>
</dbReference>
<comment type="caution">
    <text evidence="5">The sequence shown here is derived from an EMBL/GenBank/DDBJ whole genome shotgun (WGS) entry which is preliminary data.</text>
</comment>
<dbReference type="PRINTS" id="PR00598">
    <property type="entry name" value="HTHMARR"/>
</dbReference>
<dbReference type="InterPro" id="IPR000835">
    <property type="entry name" value="HTH_MarR-typ"/>
</dbReference>
<dbReference type="PANTHER" id="PTHR42756:SF1">
    <property type="entry name" value="TRANSCRIPTIONAL REPRESSOR OF EMRAB OPERON"/>
    <property type="match status" value="1"/>
</dbReference>
<dbReference type="GO" id="GO:0003700">
    <property type="term" value="F:DNA-binding transcription factor activity"/>
    <property type="evidence" value="ECO:0007669"/>
    <property type="project" value="InterPro"/>
</dbReference>
<organism evidence="5 6">
    <name type="scientific">Embleya hyalina</name>
    <dbReference type="NCBI Taxonomy" id="516124"/>
    <lineage>
        <taxon>Bacteria</taxon>
        <taxon>Bacillati</taxon>
        <taxon>Actinomycetota</taxon>
        <taxon>Actinomycetes</taxon>
        <taxon>Kitasatosporales</taxon>
        <taxon>Streptomycetaceae</taxon>
        <taxon>Embleya</taxon>
    </lineage>
</organism>
<dbReference type="RefSeq" id="WP_246126392.1">
    <property type="nucleotide sequence ID" value="NZ_BIFH01000013.1"/>
</dbReference>
<keyword evidence="2" id="KW-0238">DNA-binding</keyword>
<feature type="domain" description="HTH marR-type" evidence="4">
    <location>
        <begin position="32"/>
        <end position="170"/>
    </location>
</feature>
<evidence type="ECO:0000256" key="2">
    <source>
        <dbReference type="ARBA" id="ARBA00023125"/>
    </source>
</evidence>
<dbReference type="SMART" id="SM00347">
    <property type="entry name" value="HTH_MARR"/>
    <property type="match status" value="1"/>
</dbReference>
<proteinExistence type="predicted"/>